<dbReference type="Proteomes" id="UP000824120">
    <property type="component" value="Chromosome 5"/>
</dbReference>
<organism evidence="1 2">
    <name type="scientific">Solanum commersonii</name>
    <name type="common">Commerson's wild potato</name>
    <name type="synonym">Commerson's nightshade</name>
    <dbReference type="NCBI Taxonomy" id="4109"/>
    <lineage>
        <taxon>Eukaryota</taxon>
        <taxon>Viridiplantae</taxon>
        <taxon>Streptophyta</taxon>
        <taxon>Embryophyta</taxon>
        <taxon>Tracheophyta</taxon>
        <taxon>Spermatophyta</taxon>
        <taxon>Magnoliopsida</taxon>
        <taxon>eudicotyledons</taxon>
        <taxon>Gunneridae</taxon>
        <taxon>Pentapetalae</taxon>
        <taxon>asterids</taxon>
        <taxon>lamiids</taxon>
        <taxon>Solanales</taxon>
        <taxon>Solanaceae</taxon>
        <taxon>Solanoideae</taxon>
        <taxon>Solaneae</taxon>
        <taxon>Solanum</taxon>
    </lineage>
</organism>
<reference evidence="1 2" key="1">
    <citation type="submission" date="2020-09" db="EMBL/GenBank/DDBJ databases">
        <title>De no assembly of potato wild relative species, Solanum commersonii.</title>
        <authorList>
            <person name="Cho K."/>
        </authorList>
    </citation>
    <scope>NUCLEOTIDE SEQUENCE [LARGE SCALE GENOMIC DNA]</scope>
    <source>
        <strain evidence="1">LZ3.2</strain>
        <tissue evidence="1">Leaf</tissue>
    </source>
</reference>
<gene>
    <name evidence="1" type="ORF">H5410_026892</name>
</gene>
<dbReference type="AlphaFoldDB" id="A0A9J5Z072"/>
<evidence type="ECO:0000313" key="2">
    <source>
        <dbReference type="Proteomes" id="UP000824120"/>
    </source>
</evidence>
<name>A0A9J5Z072_SOLCO</name>
<protein>
    <submittedName>
        <fullName evidence="1">Uncharacterized protein</fullName>
    </submittedName>
</protein>
<dbReference type="EMBL" id="JACXVP010000005">
    <property type="protein sequence ID" value="KAG5605400.1"/>
    <property type="molecule type" value="Genomic_DNA"/>
</dbReference>
<keyword evidence="2" id="KW-1185">Reference proteome</keyword>
<evidence type="ECO:0000313" key="1">
    <source>
        <dbReference type="EMBL" id="KAG5605400.1"/>
    </source>
</evidence>
<sequence>MSWSLPSLRGTNTASRHHEPWSSPLAMVLIVVLGPVARPHCLGLHDLKESPRAVVFTISREVVREGEPNLRQPW</sequence>
<proteinExistence type="predicted"/>
<comment type="caution">
    <text evidence="1">The sequence shown here is derived from an EMBL/GenBank/DDBJ whole genome shotgun (WGS) entry which is preliminary data.</text>
</comment>
<accession>A0A9J5Z072</accession>